<name>Q5LQT3_RUEPO</name>
<dbReference type="EMBL" id="CP000031">
    <property type="protein sequence ID" value="AAV95648.1"/>
    <property type="molecule type" value="Genomic_DNA"/>
</dbReference>
<dbReference type="PaxDb" id="246200-SPO2390"/>
<evidence type="ECO:0000313" key="3">
    <source>
        <dbReference type="EMBL" id="AAV95648.1"/>
    </source>
</evidence>
<keyword evidence="1" id="KW-0233">DNA recombination</keyword>
<keyword evidence="5" id="KW-1185">Reference proteome</keyword>
<organism evidence="4 5">
    <name type="scientific">Ruegeria pomeroyi (strain ATCC 700808 / DSM 15171 / DSS-3)</name>
    <name type="common">Silicibacter pomeroyi</name>
    <dbReference type="NCBI Taxonomy" id="246200"/>
    <lineage>
        <taxon>Bacteria</taxon>
        <taxon>Pseudomonadati</taxon>
        <taxon>Pseudomonadota</taxon>
        <taxon>Alphaproteobacteria</taxon>
        <taxon>Rhodobacterales</taxon>
        <taxon>Roseobacteraceae</taxon>
        <taxon>Ruegeria</taxon>
    </lineage>
</organism>
<reference evidence="4 5" key="3">
    <citation type="journal article" date="2014" name="Stand. Genomic Sci.">
        <title>An updated genome annotation for the model marine bacterium Ruegeria pomeroyi DSS-3.</title>
        <authorList>
            <person name="Rivers A.R."/>
            <person name="Smith C.B."/>
            <person name="Moran M.A."/>
        </authorList>
    </citation>
    <scope>GENOME REANNOTATION</scope>
    <source>
        <strain evidence="5">ATCC 700808 / DSM 15171 / DSS-3</strain>
    </source>
</reference>
<dbReference type="GO" id="GO:0006310">
    <property type="term" value="P:DNA recombination"/>
    <property type="evidence" value="ECO:0007669"/>
    <property type="project" value="UniProtKB-KW"/>
</dbReference>
<dbReference type="Proteomes" id="UP000001023">
    <property type="component" value="Chromosome"/>
</dbReference>
<accession>Q5LQT3</accession>
<protein>
    <submittedName>
        <fullName evidence="4">Site-specific recombinase, phage integrase family</fullName>
    </submittedName>
</protein>
<dbReference type="EMBL" id="CP000031">
    <property type="protein sequence ID" value="AAV95660.1"/>
    <property type="molecule type" value="Genomic_DNA"/>
</dbReference>
<reference evidence="4 5" key="1">
    <citation type="journal article" date="2004" name="Nature">
        <title>Genome sequence of Silicibacter pomeroyi reveals adaptations to the marine environment.</title>
        <authorList>
            <person name="Moran M.A."/>
            <person name="Buchan A."/>
            <person name="Gonzalez J.M."/>
            <person name="Heidelberg J.F."/>
            <person name="Whitman W.B."/>
            <person name="Kiene R.P."/>
            <person name="Henriksen J.R."/>
            <person name="King G.M."/>
            <person name="Belas R."/>
            <person name="Fuqua C."/>
            <person name="Brinkac L."/>
            <person name="Lewis M."/>
            <person name="Johri S."/>
            <person name="Weaver B."/>
            <person name="Pai G."/>
            <person name="Eisen J.A."/>
            <person name="Rahe E."/>
            <person name="Sheldon W.M."/>
            <person name="Ye W."/>
            <person name="Miller T.R."/>
            <person name="Carlton J."/>
            <person name="Rasko D.A."/>
            <person name="Paulsen I.T."/>
            <person name="Ren Q."/>
            <person name="Daugherty S.C."/>
            <person name="Deboy R.T."/>
            <person name="Dodson R.J."/>
            <person name="Durkin A.S."/>
            <person name="Madupu R."/>
            <person name="Nelson W.C."/>
            <person name="Sullivan S.A."/>
            <person name="Rosovitz M.J."/>
            <person name="Haft D.H."/>
            <person name="Selengut J."/>
            <person name="Ward N."/>
        </authorList>
    </citation>
    <scope>NUCLEOTIDE SEQUENCE [LARGE SCALE GENOMIC DNA]</scope>
    <source>
        <strain evidence="5">ATCC 700808 / DSM 15171 / DSS-3</strain>
        <strain evidence="4">DSS-3</strain>
    </source>
</reference>
<evidence type="ECO:0000313" key="5">
    <source>
        <dbReference type="Proteomes" id="UP000001023"/>
    </source>
</evidence>
<dbReference type="InterPro" id="IPR013762">
    <property type="entry name" value="Integrase-like_cat_sf"/>
</dbReference>
<dbReference type="PROSITE" id="PS51898">
    <property type="entry name" value="TYR_RECOMBINASE"/>
    <property type="match status" value="1"/>
</dbReference>
<dbReference type="SUPFAM" id="SSF56349">
    <property type="entry name" value="DNA breaking-rejoining enzymes"/>
    <property type="match status" value="1"/>
</dbReference>
<dbReference type="CDD" id="cd00796">
    <property type="entry name" value="INT_Rci_Hp1_C"/>
    <property type="match status" value="1"/>
</dbReference>
<proteinExistence type="predicted"/>
<dbReference type="RefSeq" id="WP_011048104.1">
    <property type="nucleotide sequence ID" value="NC_003911.12"/>
</dbReference>
<dbReference type="InterPro" id="IPR002104">
    <property type="entry name" value="Integrase_catalytic"/>
</dbReference>
<gene>
    <name evidence="3" type="ordered locus">SPO2390</name>
    <name evidence="4" type="ordered locus">SPO2405</name>
</gene>
<dbReference type="GO" id="GO:0003677">
    <property type="term" value="F:DNA binding"/>
    <property type="evidence" value="ECO:0007669"/>
    <property type="project" value="InterPro"/>
</dbReference>
<reference evidence="4" key="2">
    <citation type="journal article" date="2007" name="Appl. Environ. Microbiol.">
        <title>Ecological genomics of marine Roseobacters.</title>
        <authorList>
            <person name="Moran M.A."/>
            <person name="Belas R."/>
            <person name="Schell M.A."/>
            <person name="Gonzalez J.M."/>
            <person name="Sun F."/>
            <person name="Sun S."/>
            <person name="Binder B.J."/>
            <person name="Edmonds J."/>
            <person name="Ye W."/>
            <person name="Orcutt B."/>
            <person name="Howard E.C."/>
            <person name="Meile C."/>
            <person name="Palefsky W."/>
            <person name="Goesmann A."/>
            <person name="Ren Q."/>
            <person name="Paulsen I."/>
            <person name="Ulrich L.E."/>
            <person name="Thompson L.S."/>
            <person name="Saunders E."/>
            <person name="Buchan A."/>
        </authorList>
    </citation>
    <scope>NUCLEOTIDE SEQUENCE</scope>
    <source>
        <strain evidence="4">DSS-3</strain>
    </source>
</reference>
<dbReference type="InterPro" id="IPR011010">
    <property type="entry name" value="DNA_brk_join_enz"/>
</dbReference>
<dbReference type="GO" id="GO:0015074">
    <property type="term" value="P:DNA integration"/>
    <property type="evidence" value="ECO:0007669"/>
    <property type="project" value="InterPro"/>
</dbReference>
<dbReference type="Pfam" id="PF00589">
    <property type="entry name" value="Phage_integrase"/>
    <property type="match status" value="1"/>
</dbReference>
<dbReference type="eggNOG" id="COG0582">
    <property type="taxonomic scope" value="Bacteria"/>
</dbReference>
<dbReference type="KEGG" id="sil:SPO2390"/>
<evidence type="ECO:0000259" key="2">
    <source>
        <dbReference type="PROSITE" id="PS51898"/>
    </source>
</evidence>
<feature type="domain" description="Tyr recombinase" evidence="2">
    <location>
        <begin position="37"/>
        <end position="218"/>
    </location>
</feature>
<dbReference type="STRING" id="246200.SPO2390"/>
<dbReference type="KEGG" id="sil:SPO2405"/>
<dbReference type="HOGENOM" id="CLU_027562_32_0_5"/>
<sequence>MIVTHAAAVHGLDTSPEPVDLARVALKRLGLIGKGTERDRHPTTDELNRLFRCFDDNERLTLPMTRIVKFAVATAMRLDEICRVEWADLDVDHRTLLIRDRKDPRNKTGNDQRIPLFAATGFDAWALVTEQAKELGLTNGRIFPYSSKSVGTAFRRACVEVGVKDLHFHDLRHEGTSLLFEWRAPIWWSGLTVSASSASGPLERYFPAQAGGIPVCYAA</sequence>
<evidence type="ECO:0000313" key="4">
    <source>
        <dbReference type="EMBL" id="AAV95660.1"/>
    </source>
</evidence>
<dbReference type="AlphaFoldDB" id="Q5LQT3"/>
<dbReference type="Gene3D" id="1.10.443.10">
    <property type="entry name" value="Intergrase catalytic core"/>
    <property type="match status" value="1"/>
</dbReference>
<evidence type="ECO:0000256" key="1">
    <source>
        <dbReference type="ARBA" id="ARBA00023172"/>
    </source>
</evidence>